<dbReference type="SMART" id="SM00220">
    <property type="entry name" value="S_TKc"/>
    <property type="match status" value="1"/>
</dbReference>
<evidence type="ECO:0000313" key="10">
    <source>
        <dbReference type="EMBL" id="AXV04982.1"/>
    </source>
</evidence>
<dbReference type="EMBL" id="CP031165">
    <property type="protein sequence ID" value="AXV04982.1"/>
    <property type="molecule type" value="Genomic_DNA"/>
</dbReference>
<sequence length="1434" mass="155324">MWVEVTPSEFPHERQGLDYVKKRLPEPEPYRAWSNFTFTDSRGGLNEVDLLVITPARMVLIELKGYPGLIEGDAGQWRWTSPKHTRPKPLDNPLHLANLKAKKLKSQLENTRAARAHKGRFPYLESAVFLHAENLTCKLSPDGRHHVFGLDEADYPHRPSTLDGLMAHLTKLDPRYGKQVDRPTSAMVAKAMEQAGIRRSAQARKVGHFTLGELLDEGEDWQDFKAAHPNLPDTHQRIRLYPLTKATSDEERAAFITSAKREVTLLQGVDHPAIDRPSDLVAAQSGPAVVFPYDPNATRLDHWLAEHADSLGLAERLDLVRLLAEGLRSAHSHGLYHRALSPRSIVVAGTPDRPRLKIRDWQTAARLHSATGTATTTTATNQQQTGTRHVGEHVSRDEHLYLAPEVLALPDADPRTADIFSLGALAILILTGQPPAADLAAKQAQLRDPGYLTLAAVADPGLAAILDETLIPFSTNAEPAMRLVTVAEFLDELSHAEEQLTAADTVDPLDAKPGDLLDDTWTVVKRFGAGSTAVVLLARTDDGRHEVLKVARDADAANRLRDEFEVASAVKDRRRIVTVHGLTEIAGRTVLRMEAAEQTLAAFLAKEGTPGLDLLQRWGTDLLEAVTALEDDGLAHRDIKPDNAGLTERGRNHEKHLILFDFSLSRANPEDLRAGTPGYVDPFLPERPTKRWDAQAERYAAAVTLHELATGTRPAWGDGTTDPSLLGEDVRTPTLATEVMDAAVRQPLAAFLSTALHRDADSRFDTAADMLAAWQRVFAALDAPATRTTDDDTATTRPGLPAAEVDLSAVTETTTIAELGLSPRVTSALDRQGVETVTDLAVIPPAELTRMSSVGATVRKEIVKLAKRLSAHLDAAASPSSALADHTVRGDESAQTARVDRVVEAILPSARTDADVQTVIRELLALSTQTPGEGHDTDRWPSQAVVAERTGLDRAAVAAALVSSRARWVKRVPELTAVRTALVEALDSRGGVASGNELAAALLTLRGSTADEPLRSVRARAVVRAALEAEQQLESPRMRFRRAGDGLLVALEQAGEGGEGVSADTRFAYAELLGEEADTIVAPLLEASAVEGETEKSGTGDLPPLPTREQAVTRLREIEVEEGTAALTDARLLRLAAEASATAALSSRLELYPRDLSTVDAVRLLRVSLQVRNGLTEQALRSRVATRFPDVPSLPERPKLDALLAAADAGLTWVVNDRGEGRYCPAGTNPSTMTSHRPSTSYASVEAKDAATEVFDQRIDRLVRQGGFVTVTVKDRSLDDAIRRLTTATGGTHVRLDAMLLATMRAMAQEKGAKWSAFENADNDPTSKGWRYLLRLAEDATARVEADLLATDGIVVADGIGLLGRYEQMGLVDRLRERLTREDGDHALRGLALVVPGADPTAKPVVDGVPVPVITPAHWTHLPTAWLDRTGAAA</sequence>
<dbReference type="KEGG" id="euz:DVS28_a0275"/>
<evidence type="ECO:0000256" key="7">
    <source>
        <dbReference type="SAM" id="MobiDB-lite"/>
    </source>
</evidence>
<feature type="domain" description="Protein kinase" evidence="8">
    <location>
        <begin position="521"/>
        <end position="778"/>
    </location>
</feature>
<evidence type="ECO:0000259" key="8">
    <source>
        <dbReference type="PROSITE" id="PS50011"/>
    </source>
</evidence>
<dbReference type="Pfam" id="PF00069">
    <property type="entry name" value="Pkinase"/>
    <property type="match status" value="2"/>
</dbReference>
<dbReference type="SUPFAM" id="SSF47789">
    <property type="entry name" value="C-terminal domain of RNA polymerase alpha subunit"/>
    <property type="match status" value="1"/>
</dbReference>
<organism evidence="10 11">
    <name type="scientific">Euzebya pacifica</name>
    <dbReference type="NCBI Taxonomy" id="1608957"/>
    <lineage>
        <taxon>Bacteria</taxon>
        <taxon>Bacillati</taxon>
        <taxon>Actinomycetota</taxon>
        <taxon>Nitriliruptoria</taxon>
        <taxon>Euzebyales</taxon>
    </lineage>
</organism>
<feature type="compositionally biased region" description="Low complexity" evidence="7">
    <location>
        <begin position="370"/>
        <end position="387"/>
    </location>
</feature>
<evidence type="ECO:0000256" key="3">
    <source>
        <dbReference type="ARBA" id="ARBA00022679"/>
    </source>
</evidence>
<evidence type="ECO:0000256" key="2">
    <source>
        <dbReference type="ARBA" id="ARBA00022527"/>
    </source>
</evidence>
<evidence type="ECO:0000259" key="9">
    <source>
        <dbReference type="PROSITE" id="PS50965"/>
    </source>
</evidence>
<dbReference type="PANTHER" id="PTHR43289:SF6">
    <property type="entry name" value="SERINE_THREONINE-PROTEIN KINASE NEKL-3"/>
    <property type="match status" value="1"/>
</dbReference>
<dbReference type="PROSITE" id="PS50011">
    <property type="entry name" value="PROTEIN_KINASE_DOM"/>
    <property type="match status" value="2"/>
</dbReference>
<dbReference type="GO" id="GO:0003899">
    <property type="term" value="F:DNA-directed RNA polymerase activity"/>
    <property type="evidence" value="ECO:0007669"/>
    <property type="project" value="InterPro"/>
</dbReference>
<dbReference type="Pfam" id="PF03118">
    <property type="entry name" value="RNA_pol_A_CTD"/>
    <property type="match status" value="1"/>
</dbReference>
<evidence type="ECO:0000256" key="1">
    <source>
        <dbReference type="ARBA" id="ARBA00012513"/>
    </source>
</evidence>
<keyword evidence="5 10" id="KW-0418">Kinase</keyword>
<reference evidence="10 11" key="1">
    <citation type="submission" date="2018-09" db="EMBL/GenBank/DDBJ databases">
        <title>Complete genome sequence of Euzebya sp. DY32-46 isolated from seawater of Pacific Ocean.</title>
        <authorList>
            <person name="Xu L."/>
            <person name="Wu Y.-H."/>
            <person name="Xu X.-W."/>
        </authorList>
    </citation>
    <scope>NUCLEOTIDE SEQUENCE [LARGE SCALE GENOMIC DNA]</scope>
    <source>
        <strain evidence="10 11">DY32-46</strain>
    </source>
</reference>
<dbReference type="NCBIfam" id="NF033442">
    <property type="entry name" value="BREX_PglW"/>
    <property type="match status" value="1"/>
</dbReference>
<protein>
    <recommendedName>
        <fullName evidence="1">non-specific serine/threonine protein kinase</fullName>
        <ecNumber evidence="1">2.7.11.1</ecNumber>
    </recommendedName>
</protein>
<feature type="domain" description="NERD" evidence="9">
    <location>
        <begin position="8"/>
        <end position="127"/>
    </location>
</feature>
<dbReference type="PANTHER" id="PTHR43289">
    <property type="entry name" value="MITOGEN-ACTIVATED PROTEIN KINASE KINASE KINASE 20-RELATED"/>
    <property type="match status" value="1"/>
</dbReference>
<dbReference type="PROSITE" id="PS50965">
    <property type="entry name" value="NERD"/>
    <property type="match status" value="1"/>
</dbReference>
<keyword evidence="3" id="KW-0808">Transferase</keyword>
<name>A0A346XRY5_9ACTN</name>
<dbReference type="Pfam" id="PF08378">
    <property type="entry name" value="NERD"/>
    <property type="match status" value="1"/>
</dbReference>
<dbReference type="GO" id="GO:0004674">
    <property type="term" value="F:protein serine/threonine kinase activity"/>
    <property type="evidence" value="ECO:0007669"/>
    <property type="project" value="UniProtKB-KW"/>
</dbReference>
<dbReference type="InterPro" id="IPR000719">
    <property type="entry name" value="Prot_kinase_dom"/>
</dbReference>
<gene>
    <name evidence="10" type="ORF">DVS28_a0275</name>
</gene>
<dbReference type="Gene3D" id="1.10.150.20">
    <property type="entry name" value="5' to 3' exonuclease, C-terminal subdomain"/>
    <property type="match status" value="1"/>
</dbReference>
<dbReference type="InterPro" id="IPR011528">
    <property type="entry name" value="NERD"/>
</dbReference>
<feature type="region of interest" description="Disordered" evidence="7">
    <location>
        <begin position="369"/>
        <end position="389"/>
    </location>
</feature>
<dbReference type="GO" id="GO:0003677">
    <property type="term" value="F:DNA binding"/>
    <property type="evidence" value="ECO:0007669"/>
    <property type="project" value="InterPro"/>
</dbReference>
<keyword evidence="4" id="KW-0547">Nucleotide-binding</keyword>
<keyword evidence="2 10" id="KW-0723">Serine/threonine-protein kinase</keyword>
<keyword evidence="6" id="KW-0067">ATP-binding</keyword>
<dbReference type="InterPro" id="IPR011260">
    <property type="entry name" value="RNAP_asu_C"/>
</dbReference>
<dbReference type="SUPFAM" id="SSF56112">
    <property type="entry name" value="Protein kinase-like (PK-like)"/>
    <property type="match status" value="2"/>
</dbReference>
<proteinExistence type="predicted"/>
<dbReference type="GO" id="GO:0006351">
    <property type="term" value="P:DNA-templated transcription"/>
    <property type="evidence" value="ECO:0007669"/>
    <property type="project" value="InterPro"/>
</dbReference>
<evidence type="ECO:0000313" key="11">
    <source>
        <dbReference type="Proteomes" id="UP000264006"/>
    </source>
</evidence>
<dbReference type="InterPro" id="IPR049832">
    <property type="entry name" value="BREX_PglW"/>
</dbReference>
<accession>A0A346XRY5</accession>
<dbReference type="GO" id="GO:0005524">
    <property type="term" value="F:ATP binding"/>
    <property type="evidence" value="ECO:0007669"/>
    <property type="project" value="UniProtKB-KW"/>
</dbReference>
<keyword evidence="11" id="KW-1185">Reference proteome</keyword>
<dbReference type="Gene3D" id="1.10.510.10">
    <property type="entry name" value="Transferase(Phosphotransferase) domain 1"/>
    <property type="match status" value="2"/>
</dbReference>
<dbReference type="InterPro" id="IPR011009">
    <property type="entry name" value="Kinase-like_dom_sf"/>
</dbReference>
<evidence type="ECO:0000256" key="5">
    <source>
        <dbReference type="ARBA" id="ARBA00022777"/>
    </source>
</evidence>
<dbReference type="Proteomes" id="UP000264006">
    <property type="component" value="Chromosome"/>
</dbReference>
<evidence type="ECO:0000256" key="6">
    <source>
        <dbReference type="ARBA" id="ARBA00022840"/>
    </source>
</evidence>
<dbReference type="EC" id="2.7.11.1" evidence="1"/>
<feature type="domain" description="Protein kinase" evidence="8">
    <location>
        <begin position="209"/>
        <end position="490"/>
    </location>
</feature>
<evidence type="ECO:0000256" key="4">
    <source>
        <dbReference type="ARBA" id="ARBA00022741"/>
    </source>
</evidence>